<evidence type="ECO:0000313" key="2">
    <source>
        <dbReference type="Proteomes" id="UP001154282"/>
    </source>
</evidence>
<gene>
    <name evidence="1" type="ORF">LITE_LOCUS2629</name>
</gene>
<comment type="caution">
    <text evidence="1">The sequence shown here is derived from an EMBL/GenBank/DDBJ whole genome shotgun (WGS) entry which is preliminary data.</text>
</comment>
<proteinExistence type="predicted"/>
<feature type="non-terminal residue" evidence="1">
    <location>
        <position position="1"/>
    </location>
</feature>
<dbReference type="Proteomes" id="UP001154282">
    <property type="component" value="Unassembled WGS sequence"/>
</dbReference>
<organism evidence="1 2">
    <name type="scientific">Linum tenue</name>
    <dbReference type="NCBI Taxonomy" id="586396"/>
    <lineage>
        <taxon>Eukaryota</taxon>
        <taxon>Viridiplantae</taxon>
        <taxon>Streptophyta</taxon>
        <taxon>Embryophyta</taxon>
        <taxon>Tracheophyta</taxon>
        <taxon>Spermatophyta</taxon>
        <taxon>Magnoliopsida</taxon>
        <taxon>eudicotyledons</taxon>
        <taxon>Gunneridae</taxon>
        <taxon>Pentapetalae</taxon>
        <taxon>rosids</taxon>
        <taxon>fabids</taxon>
        <taxon>Malpighiales</taxon>
        <taxon>Linaceae</taxon>
        <taxon>Linum</taxon>
    </lineage>
</organism>
<accession>A0AAV0H507</accession>
<reference evidence="1" key="1">
    <citation type="submission" date="2022-08" db="EMBL/GenBank/DDBJ databases">
        <authorList>
            <person name="Gutierrez-Valencia J."/>
        </authorList>
    </citation>
    <scope>NUCLEOTIDE SEQUENCE</scope>
</reference>
<dbReference type="EMBL" id="CAMGYJ010000002">
    <property type="protein sequence ID" value="CAI0380356.1"/>
    <property type="molecule type" value="Genomic_DNA"/>
</dbReference>
<keyword evidence="2" id="KW-1185">Reference proteome</keyword>
<protein>
    <submittedName>
        <fullName evidence="1">Uncharacterized protein</fullName>
    </submittedName>
</protein>
<name>A0AAV0H507_9ROSI</name>
<dbReference type="AlphaFoldDB" id="A0AAV0H507"/>
<evidence type="ECO:0000313" key="1">
    <source>
        <dbReference type="EMBL" id="CAI0380356.1"/>
    </source>
</evidence>
<sequence>PPGDSPTWTSSRVRRATITSGFQSEWNPLTAEEERKPSLSWRRISRREATLRRCGRNVGREGIVCTARKRRGGYEMTKDRPQNLSFLEQIQLFVSSSSSSPGRRARG</sequence>